<name>A0A067P8U3_PLEO1</name>
<reference evidence="3" key="1">
    <citation type="journal article" date="2014" name="Proc. Natl. Acad. Sci. U.S.A.">
        <title>Extensive sampling of basidiomycete genomes demonstrates inadequacy of the white-rot/brown-rot paradigm for wood decay fungi.</title>
        <authorList>
            <person name="Riley R."/>
            <person name="Salamov A.A."/>
            <person name="Brown D.W."/>
            <person name="Nagy L.G."/>
            <person name="Floudas D."/>
            <person name="Held B.W."/>
            <person name="Levasseur A."/>
            <person name="Lombard V."/>
            <person name="Morin E."/>
            <person name="Otillar R."/>
            <person name="Lindquist E.A."/>
            <person name="Sun H."/>
            <person name="LaButti K.M."/>
            <person name="Schmutz J."/>
            <person name="Jabbour D."/>
            <person name="Luo H."/>
            <person name="Baker S.E."/>
            <person name="Pisabarro A.G."/>
            <person name="Walton J.D."/>
            <person name="Blanchette R.A."/>
            <person name="Henrissat B."/>
            <person name="Martin F."/>
            <person name="Cullen D."/>
            <person name="Hibbett D.S."/>
            <person name="Grigoriev I.V."/>
        </authorList>
    </citation>
    <scope>NUCLEOTIDE SEQUENCE [LARGE SCALE GENOMIC DNA]</scope>
    <source>
        <strain evidence="3">PC15</strain>
    </source>
</reference>
<sequence length="283" mass="31586">MNQGDANIVEEVTKWAERVSVQEGQRRGEKGYWIRRSTNEGMGRRWKRMDGRGKQRVKGVVEDAKFWVGAKLTFTETSEGTKVNVGEELESETCGPSREHRRPTVLARSHANSPPNTAEPASLPSPSLFTPPLFLHRYPLTPTLLPPLLSRLVHTYHQRSGLRCTMDDVTKGFLRGPRRGSTSFGSRWSGCAQQQSCRQSRTDSGIRFDACNVGSSLKSAIEAKIANPTLPFEDTDTAPRSSLRERVFVPKHLVSTYVATIGLMTLLDEHSKLSTYVTFPLLA</sequence>
<evidence type="ECO:0000256" key="1">
    <source>
        <dbReference type="SAM" id="MobiDB-lite"/>
    </source>
</evidence>
<dbReference type="InParanoid" id="A0A067P8U3"/>
<evidence type="ECO:0000313" key="2">
    <source>
        <dbReference type="EMBL" id="KDQ32301.1"/>
    </source>
</evidence>
<dbReference type="HOGENOM" id="CLU_983929_0_0_1"/>
<organism evidence="2 3">
    <name type="scientific">Pleurotus ostreatus (strain PC15)</name>
    <name type="common">Oyster mushroom</name>
    <dbReference type="NCBI Taxonomy" id="1137138"/>
    <lineage>
        <taxon>Eukaryota</taxon>
        <taxon>Fungi</taxon>
        <taxon>Dikarya</taxon>
        <taxon>Basidiomycota</taxon>
        <taxon>Agaricomycotina</taxon>
        <taxon>Agaricomycetes</taxon>
        <taxon>Agaricomycetidae</taxon>
        <taxon>Agaricales</taxon>
        <taxon>Pleurotineae</taxon>
        <taxon>Pleurotaceae</taxon>
        <taxon>Pleurotus</taxon>
    </lineage>
</organism>
<feature type="region of interest" description="Disordered" evidence="1">
    <location>
        <begin position="84"/>
        <end position="103"/>
    </location>
</feature>
<dbReference type="AlphaFoldDB" id="A0A067P8U3"/>
<evidence type="ECO:0000313" key="3">
    <source>
        <dbReference type="Proteomes" id="UP000027073"/>
    </source>
</evidence>
<gene>
    <name evidence="2" type="ORF">PLEOSDRAFT_165499</name>
</gene>
<dbReference type="VEuPathDB" id="FungiDB:PLEOSDRAFT_165499"/>
<dbReference type="EMBL" id="KL198005">
    <property type="protein sequence ID" value="KDQ32301.1"/>
    <property type="molecule type" value="Genomic_DNA"/>
</dbReference>
<protein>
    <submittedName>
        <fullName evidence="2">Uncharacterized protein</fullName>
    </submittedName>
</protein>
<proteinExistence type="predicted"/>
<dbReference type="Proteomes" id="UP000027073">
    <property type="component" value="Unassembled WGS sequence"/>
</dbReference>
<accession>A0A067P8U3</accession>